<feature type="compositionally biased region" description="Basic and acidic residues" evidence="5">
    <location>
        <begin position="96"/>
        <end position="125"/>
    </location>
</feature>
<evidence type="ECO:0000256" key="5">
    <source>
        <dbReference type="SAM" id="MobiDB-lite"/>
    </source>
</evidence>
<dbReference type="Pfam" id="PF13831">
    <property type="entry name" value="PHD_2"/>
    <property type="match status" value="1"/>
</dbReference>
<keyword evidence="2 4" id="KW-0863">Zinc-finger</keyword>
<reference evidence="8 9" key="1">
    <citation type="submission" date="2024-10" db="EMBL/GenBank/DDBJ databases">
        <title>Updated reference genomes for cyclostephanoid diatoms.</title>
        <authorList>
            <person name="Roberts W.R."/>
            <person name="Alverson A.J."/>
        </authorList>
    </citation>
    <scope>NUCLEOTIDE SEQUENCE [LARGE SCALE GENOMIC DNA]</scope>
    <source>
        <strain evidence="8 9">AJA228-03</strain>
    </source>
</reference>
<dbReference type="Gene3D" id="3.30.40.10">
    <property type="entry name" value="Zinc/RING finger domain, C3HC4 (zinc finger)"/>
    <property type="match status" value="2"/>
</dbReference>
<keyword evidence="9" id="KW-1185">Reference proteome</keyword>
<comment type="caution">
    <text evidence="8">The sequence shown here is derived from an EMBL/GenBank/DDBJ whole genome shotgun (WGS) entry which is preliminary data.</text>
</comment>
<dbReference type="InterPro" id="IPR011011">
    <property type="entry name" value="Znf_FYVE_PHD"/>
</dbReference>
<feature type="domain" description="PHD-type" evidence="6">
    <location>
        <begin position="1045"/>
        <end position="1095"/>
    </location>
</feature>
<dbReference type="PROSITE" id="PS51805">
    <property type="entry name" value="EPHD"/>
    <property type="match status" value="1"/>
</dbReference>
<evidence type="ECO:0000256" key="2">
    <source>
        <dbReference type="ARBA" id="ARBA00022771"/>
    </source>
</evidence>
<dbReference type="InterPro" id="IPR013083">
    <property type="entry name" value="Znf_RING/FYVE/PHD"/>
</dbReference>
<dbReference type="PANTHER" id="PTHR13793:SF107">
    <property type="entry name" value="BROMODOMAIN-CONTAINING PROTEIN HOMOLOG"/>
    <property type="match status" value="1"/>
</dbReference>
<dbReference type="InterPro" id="IPR034732">
    <property type="entry name" value="EPHD"/>
</dbReference>
<evidence type="ECO:0000256" key="4">
    <source>
        <dbReference type="PROSITE-ProRule" id="PRU00146"/>
    </source>
</evidence>
<evidence type="ECO:0000256" key="3">
    <source>
        <dbReference type="ARBA" id="ARBA00022833"/>
    </source>
</evidence>
<feature type="region of interest" description="Disordered" evidence="5">
    <location>
        <begin position="1"/>
        <end position="133"/>
    </location>
</feature>
<feature type="compositionally biased region" description="Basic residues" evidence="5">
    <location>
        <begin position="337"/>
        <end position="347"/>
    </location>
</feature>
<feature type="region of interest" description="Disordered" evidence="5">
    <location>
        <begin position="325"/>
        <end position="369"/>
    </location>
</feature>
<evidence type="ECO:0000256" key="1">
    <source>
        <dbReference type="ARBA" id="ARBA00022723"/>
    </source>
</evidence>
<protein>
    <submittedName>
        <fullName evidence="8">Uncharacterized protein</fullName>
    </submittedName>
</protein>
<sequence>MAHNNALIAPNLALQSSSPSLDVAAARDGHDADNEGKSSSPSQQQQQPSLLRPSAAAAAAADDVDDGEIDEEDVVVALDFEVNTGAVGGEGGEGEGGVRGRGEKDGENDAGEKKEEENRLRKLDDTSMSSSAVGLVDDSGEVATTTIKMMSDPEDYTIAMMSLAGDGLNLSPTPPKQANGSSGDCAKDVSRREKNKCTSMTLSLVEQTKESTAKSTAVPQQGKTQFLAAQKFDDAMKDFDKRMTLDGNIIHRIGMVSDASSGLASTASVPSNGGAQRSEEDALGGDYDIVPAAIPYPASSHAMNGDFPTMAPPMFDRLRGSDFLDLETTDEKQRKEEKKKKSKKRGREKIGKRNSTERGVLDDEVRGQEKTGNGIKIKWDVTNVSEPTKKKSRIKRKSDDKGAHCEMISASNSMKDIKGVSEADFGAEPPGGITFQSQNAGMTRTLQNSAPQPLRYKIVTDDNPNRMCNPLLSLPQYPDGISPPIEDIPQGGELWNISNLHFYDPDTYPISYLARLLGFNVPDEEEEGSSREEIIREFDPMTVERSRDLGVHDAMAVPDRGSFCDRVWKRGIEGPRGTNGFGGDYAPELESNYDNGMCDDLKLTYSDPLYVNILSSYRGYNDADFKDAGKGFVDDLSIDCLNFAKERGVLPDGVLFRFGNEKDEKALSLLAEKCRWKSHPHHGLATCLRSQSYFCIIAESSSGSSKSSPIAFLQYRFCWYKAEEKKRGNVSTEKISELVIFIDNLVYEDADSAVSSKELETAKVLVLSLALVHACRANIWYGMMESPSMLVPFFSKFFRMSNVGRGEKSINDATMIPLVLDIKKCHFRYAILLLEESLRSTCQKQRNDICTERMIVHLYMDGFTATEATTQIFGNASSNSNSNEVQSKKAQIRLVRQLEEEKMFSVTTSAGKSEVSEYVPNPSDSTHNGQSIDWKVIKSFALGGAVETASGEKPGESDSRDVASDIFLAELKKKQAELLALESSIESVARGVLSKAYIEHAAFVIGDERAKRIRNEKRVDEYQAVQRRLEEAELAWQAQLDQDMDAVCDVCFDGEVTPENQIIFCDACNVAVHQRCYGIDQIPSGNYFCHTCTYFEIDKEYLAAKRRDGPPLKITRPPILCELCPRRQGAFVQVETSGSTKKAKWAHVSCAKWSGMDYVNESKDRIEDLTLLKRYFKDLGVTCTLCNSGIGALHLCREKGCGKYLHLTCARSFGKCSVQHGENCEGFFDSETLDNPPWTLACPNHSEIDAESAREHCLSLEQLAAMAKTYPPEPVPPKAFNKMNGAERKEYLLDKHNLADFFERVMTSLEGARCALCEAPADTNIDKRCDKCGIFSHADCADPARGAGATCLLCRFIEDTANDSQYEVPRCHMCCHPNNGPLVRTFAKPLSMKKWRLNMNAFQRSTFGNNKFCHALCGMWNTRCTFETEEHGIVIDCSNIAMANGKDHVSHQFRCTLCGLYDGAKVNCSVDGCVAPGGRRNPCMFHVTCARQAGLEVLSEDFSVKCFNHGGCTFVLRARLEDLKEIELQRPPGKTFRPQSPITWCHASELFHASVNIMRTLGWAWRWAEWWVVYGDNWEPLLEPGQVEEEMTEEELKIVRSDSDSRCRDARQCRLAAFGAALRNRDYDKEDGDDQYPLERALTAVMSTKSLVGPLKKNEIEFFVTWLALAYRSKSPILGFGDDKTPVANDSFCVHQDDSSPKYELGSRPLPGKALPLKGVFEPTVEEVDDFLKTPPMISPAKAAKKGKIGKSPVDDDL</sequence>
<dbReference type="CDD" id="cd15492">
    <property type="entry name" value="PHD_BRPF_JADE_like"/>
    <property type="match status" value="1"/>
</dbReference>
<feature type="compositionally biased region" description="Basic and acidic residues" evidence="5">
    <location>
        <begin position="25"/>
        <end position="36"/>
    </location>
</feature>
<evidence type="ECO:0000259" key="7">
    <source>
        <dbReference type="PROSITE" id="PS51805"/>
    </source>
</evidence>
<dbReference type="InterPro" id="IPR019787">
    <property type="entry name" value="Znf_PHD-finger"/>
</dbReference>
<feature type="region of interest" description="Disordered" evidence="5">
    <location>
        <begin position="260"/>
        <end position="281"/>
    </location>
</feature>
<gene>
    <name evidence="8" type="ORF">ACHAXA_001531</name>
</gene>
<evidence type="ECO:0000259" key="6">
    <source>
        <dbReference type="PROSITE" id="PS50016"/>
    </source>
</evidence>
<dbReference type="EMBL" id="JALLPB020000132">
    <property type="protein sequence ID" value="KAL3816793.1"/>
    <property type="molecule type" value="Genomic_DNA"/>
</dbReference>
<evidence type="ECO:0000313" key="8">
    <source>
        <dbReference type="EMBL" id="KAL3816793.1"/>
    </source>
</evidence>
<feature type="compositionally biased region" description="Polar residues" evidence="5">
    <location>
        <begin position="260"/>
        <end position="275"/>
    </location>
</feature>
<feature type="compositionally biased region" description="Acidic residues" evidence="5">
    <location>
        <begin position="62"/>
        <end position="74"/>
    </location>
</feature>
<dbReference type="InterPro" id="IPR001965">
    <property type="entry name" value="Znf_PHD"/>
</dbReference>
<keyword evidence="3" id="KW-0862">Zinc</keyword>
<proteinExistence type="predicted"/>
<evidence type="ECO:0000313" key="9">
    <source>
        <dbReference type="Proteomes" id="UP001530377"/>
    </source>
</evidence>
<feature type="compositionally biased region" description="Basic and acidic residues" evidence="5">
    <location>
        <begin position="348"/>
        <end position="369"/>
    </location>
</feature>
<feature type="domain" description="PHD-type" evidence="7">
    <location>
        <begin position="1118"/>
        <end position="1246"/>
    </location>
</feature>
<name>A0ABD3RX72_9STRA</name>
<dbReference type="PANTHER" id="PTHR13793">
    <property type="entry name" value="PHD FINGER PROTEINS"/>
    <property type="match status" value="1"/>
</dbReference>
<dbReference type="Proteomes" id="UP001530377">
    <property type="component" value="Unassembled WGS sequence"/>
</dbReference>
<dbReference type="SMART" id="SM00249">
    <property type="entry name" value="PHD"/>
    <property type="match status" value="4"/>
</dbReference>
<feature type="compositionally biased region" description="Gly residues" evidence="5">
    <location>
        <begin position="86"/>
        <end position="95"/>
    </location>
</feature>
<dbReference type="GO" id="GO:0008270">
    <property type="term" value="F:zinc ion binding"/>
    <property type="evidence" value="ECO:0007669"/>
    <property type="project" value="UniProtKB-KW"/>
</dbReference>
<dbReference type="CDD" id="cd15571">
    <property type="entry name" value="ePHD"/>
    <property type="match status" value="1"/>
</dbReference>
<feature type="region of interest" description="Disordered" evidence="5">
    <location>
        <begin position="172"/>
        <end position="192"/>
    </location>
</feature>
<dbReference type="PROSITE" id="PS50016">
    <property type="entry name" value="ZF_PHD_2"/>
    <property type="match status" value="1"/>
</dbReference>
<dbReference type="InterPro" id="IPR050701">
    <property type="entry name" value="Histone_Mod_Regulator"/>
</dbReference>
<accession>A0ABD3RX72</accession>
<dbReference type="Pfam" id="PF13832">
    <property type="entry name" value="zf-HC5HC2H_2"/>
    <property type="match status" value="1"/>
</dbReference>
<keyword evidence="1" id="KW-0479">Metal-binding</keyword>
<dbReference type="SUPFAM" id="SSF57903">
    <property type="entry name" value="FYVE/PHD zinc finger"/>
    <property type="match status" value="1"/>
</dbReference>
<organism evidence="8 9">
    <name type="scientific">Cyclostephanos tholiformis</name>
    <dbReference type="NCBI Taxonomy" id="382380"/>
    <lineage>
        <taxon>Eukaryota</taxon>
        <taxon>Sar</taxon>
        <taxon>Stramenopiles</taxon>
        <taxon>Ochrophyta</taxon>
        <taxon>Bacillariophyta</taxon>
        <taxon>Coscinodiscophyceae</taxon>
        <taxon>Thalassiosirophycidae</taxon>
        <taxon>Stephanodiscales</taxon>
        <taxon>Stephanodiscaceae</taxon>
        <taxon>Cyclostephanos</taxon>
    </lineage>
</organism>
<feature type="compositionally biased region" description="Low complexity" evidence="5">
    <location>
        <begin position="38"/>
        <end position="61"/>
    </location>
</feature>